<name>A0ABW5N114_9FLAO</name>
<accession>A0ABW5N114</accession>
<evidence type="ECO:0000256" key="1">
    <source>
        <dbReference type="SAM" id="Phobius"/>
    </source>
</evidence>
<keyword evidence="1" id="KW-1133">Transmembrane helix</keyword>
<dbReference type="RefSeq" id="WP_377768236.1">
    <property type="nucleotide sequence ID" value="NZ_JBHULB010000082.1"/>
</dbReference>
<gene>
    <name evidence="2" type="ORF">ACFSQJ_17730</name>
</gene>
<comment type="caution">
    <text evidence="2">The sequence shown here is derived from an EMBL/GenBank/DDBJ whole genome shotgun (WGS) entry which is preliminary data.</text>
</comment>
<keyword evidence="3" id="KW-1185">Reference proteome</keyword>
<protein>
    <submittedName>
        <fullName evidence="2">Uncharacterized protein</fullName>
    </submittedName>
</protein>
<evidence type="ECO:0000313" key="3">
    <source>
        <dbReference type="Proteomes" id="UP001597526"/>
    </source>
</evidence>
<keyword evidence="1" id="KW-0812">Transmembrane</keyword>
<sequence length="151" mass="17758">MNEYLSPILLKDELVFNGTIDQLNEKIRLDNNKNFRTVWIEYNKFKFIANWSLGTLIVRGFPKAADGIKGYAELKKIGENKTKVVLRTEVRIELYLILIILAIVTIGNLIIGQEFPVLIFLLVLAFTIWFWFVYRLQEKILFNKLKKYLTN</sequence>
<reference evidence="3" key="1">
    <citation type="journal article" date="2019" name="Int. J. Syst. Evol. Microbiol.">
        <title>The Global Catalogue of Microorganisms (GCM) 10K type strain sequencing project: providing services to taxonomists for standard genome sequencing and annotation.</title>
        <authorList>
            <consortium name="The Broad Institute Genomics Platform"/>
            <consortium name="The Broad Institute Genome Sequencing Center for Infectious Disease"/>
            <person name="Wu L."/>
            <person name="Ma J."/>
        </authorList>
    </citation>
    <scope>NUCLEOTIDE SEQUENCE [LARGE SCALE GENOMIC DNA]</scope>
    <source>
        <strain evidence="3">KCTC 52368</strain>
    </source>
</reference>
<feature type="transmembrane region" description="Helical" evidence="1">
    <location>
        <begin position="92"/>
        <end position="111"/>
    </location>
</feature>
<dbReference type="Proteomes" id="UP001597526">
    <property type="component" value="Unassembled WGS sequence"/>
</dbReference>
<dbReference type="EMBL" id="JBHULB010000082">
    <property type="protein sequence ID" value="MFD2588771.1"/>
    <property type="molecule type" value="Genomic_DNA"/>
</dbReference>
<proteinExistence type="predicted"/>
<evidence type="ECO:0000313" key="2">
    <source>
        <dbReference type="EMBL" id="MFD2588771.1"/>
    </source>
</evidence>
<feature type="transmembrane region" description="Helical" evidence="1">
    <location>
        <begin position="117"/>
        <end position="136"/>
    </location>
</feature>
<keyword evidence="1" id="KW-0472">Membrane</keyword>
<organism evidence="2 3">
    <name type="scientific">Croceitalea marina</name>
    <dbReference type="NCBI Taxonomy" id="1775166"/>
    <lineage>
        <taxon>Bacteria</taxon>
        <taxon>Pseudomonadati</taxon>
        <taxon>Bacteroidota</taxon>
        <taxon>Flavobacteriia</taxon>
        <taxon>Flavobacteriales</taxon>
        <taxon>Flavobacteriaceae</taxon>
        <taxon>Croceitalea</taxon>
    </lineage>
</organism>